<reference evidence="10" key="1">
    <citation type="submission" date="2020-03" db="EMBL/GenBank/DDBJ databases">
        <title>Site-based positive gene gene selection in Geosmithia morbida across the United States reveals a broad range of putative effectors and factors for local host and environmental adapation.</title>
        <authorList>
            <person name="Onufrak A."/>
            <person name="Murdoch R.W."/>
            <person name="Gazis R."/>
            <person name="Huff M."/>
            <person name="Staton M."/>
            <person name="Klingeman W."/>
            <person name="Hadziabdic D."/>
        </authorList>
    </citation>
    <scope>NUCLEOTIDE SEQUENCE</scope>
    <source>
        <strain evidence="10">1262</strain>
    </source>
</reference>
<dbReference type="SUPFAM" id="SSF55031">
    <property type="entry name" value="Bacterial exopeptidase dimerisation domain"/>
    <property type="match status" value="1"/>
</dbReference>
<dbReference type="PIRSF" id="PIRSF037217">
    <property type="entry name" value="Carboxypeptidase_S"/>
    <property type="match status" value="1"/>
</dbReference>
<dbReference type="PANTHER" id="PTHR45962:SF1">
    <property type="entry name" value="N-FATTY-ACYL-AMINO ACID SYNTHASE_HYDROLASE PM20D1"/>
    <property type="match status" value="1"/>
</dbReference>
<dbReference type="GeneID" id="55968056"/>
<dbReference type="PROSITE" id="PS00758">
    <property type="entry name" value="ARGE_DAPE_CPG2_1"/>
    <property type="match status" value="1"/>
</dbReference>
<sequence>MEKNRLAWESGPWGAGNSRPQARKSLLGLVALVLFIGLVFTPFPYSHAPNRILGSFRENSYNAYDSWCPLSDPVVSHNDSLKESEHLFSDVQRSLQVKRLSTAVRVPTESYDDNGEVDEDPRWETFLKFHSVLEHLFPLVHSQLELRKVNRFGLHYEWKGSDDLLKPILFMAHQDVVPADAGSAWTYPPYDGYYDGTFVWGRGAADCKNVLIGILSVIEDLISQSFQPRRTIVLSFGFDEETGGERGATKLSEALVEKWGPDSFLFILDEGGMGLQTVGDILYAYPAVGEKGYYDVQVTLGVQGGHSSKPPPHSGIGIMSDAVLALEGKTYSPRLPKWSPFRRVLECKAKHSPDKVQPWLRESLLHDREEEIARKLSDEIGEEKWLMQTSQAVDVISGGIKVNALPETVKVSINHRIAIHESQDNVNQHIRQVLEPIAEKYGLVFKGIDPPGEGPDVDDIDITGTLELSVLQTLPIAPLSPTDNNVWAIFSGTLRSVFESTESGKGKTVVPVGNVMTGNTDTTHYWDLTHNIYRYSPARDGTRLNVHAIDERMEITAHLEGMRLYYDLIRNFDSWDDDE</sequence>
<evidence type="ECO:0000313" key="11">
    <source>
        <dbReference type="Proteomes" id="UP000749293"/>
    </source>
</evidence>
<dbReference type="InterPro" id="IPR017141">
    <property type="entry name" value="Pept_M20_carboxypep"/>
</dbReference>
<dbReference type="InterPro" id="IPR047177">
    <property type="entry name" value="Pept_M20A"/>
</dbReference>
<dbReference type="PANTHER" id="PTHR45962">
    <property type="entry name" value="N-FATTY-ACYL-AMINO ACID SYNTHASE/HYDROLASE PM20D1"/>
    <property type="match status" value="1"/>
</dbReference>
<feature type="binding site" evidence="7">
    <location>
        <position position="269"/>
    </location>
    <ligand>
        <name>Zn(2+)</name>
        <dbReference type="ChEBI" id="CHEBI:29105"/>
        <label>2</label>
    </ligand>
</feature>
<dbReference type="InterPro" id="IPR001261">
    <property type="entry name" value="ArgE/DapE_CS"/>
</dbReference>
<protein>
    <recommendedName>
        <fullName evidence="9">Peptidase M20 dimerisation domain-containing protein</fullName>
    </recommendedName>
</protein>
<dbReference type="GO" id="GO:0000328">
    <property type="term" value="C:fungal-type vacuole lumen"/>
    <property type="evidence" value="ECO:0007669"/>
    <property type="project" value="TreeGrafter"/>
</dbReference>
<dbReference type="GO" id="GO:0046872">
    <property type="term" value="F:metal ion binding"/>
    <property type="evidence" value="ECO:0007669"/>
    <property type="project" value="UniProtKB-KW"/>
</dbReference>
<name>A0A9P4YTC9_9HYPO</name>
<dbReference type="GO" id="GO:0051603">
    <property type="term" value="P:proteolysis involved in protein catabolic process"/>
    <property type="evidence" value="ECO:0007669"/>
    <property type="project" value="TreeGrafter"/>
</dbReference>
<dbReference type="RefSeq" id="XP_035320071.1">
    <property type="nucleotide sequence ID" value="XM_035463807.1"/>
</dbReference>
<evidence type="ECO:0000256" key="1">
    <source>
        <dbReference type="ARBA" id="ARBA00006247"/>
    </source>
</evidence>
<comment type="caution">
    <text evidence="10">The sequence shown here is derived from an EMBL/GenBank/DDBJ whole genome shotgun (WGS) entry which is preliminary data.</text>
</comment>
<evidence type="ECO:0000256" key="3">
    <source>
        <dbReference type="ARBA" id="ARBA00022723"/>
    </source>
</evidence>
<evidence type="ECO:0000256" key="4">
    <source>
        <dbReference type="ARBA" id="ARBA00022801"/>
    </source>
</evidence>
<feature type="domain" description="Peptidase M20 dimerisation" evidence="9">
    <location>
        <begin position="289"/>
        <end position="441"/>
    </location>
</feature>
<accession>A0A9P4YTC9</accession>
<evidence type="ECO:0000256" key="2">
    <source>
        <dbReference type="ARBA" id="ARBA00022670"/>
    </source>
</evidence>
<dbReference type="Proteomes" id="UP000749293">
    <property type="component" value="Unassembled WGS sequence"/>
</dbReference>
<keyword evidence="8" id="KW-0472">Membrane</keyword>
<dbReference type="InterPro" id="IPR011650">
    <property type="entry name" value="Peptidase_M20_dimer"/>
</dbReference>
<keyword evidence="4" id="KW-0378">Hydrolase</keyword>
<keyword evidence="11" id="KW-1185">Reference proteome</keyword>
<evidence type="ECO:0000256" key="7">
    <source>
        <dbReference type="PIRSR" id="PIRSR037217-2"/>
    </source>
</evidence>
<keyword evidence="3 7" id="KW-0479">Metal-binding</keyword>
<dbReference type="Gene3D" id="1.10.150.900">
    <property type="match status" value="1"/>
</dbReference>
<dbReference type="Pfam" id="PF01546">
    <property type="entry name" value="Peptidase_M20"/>
    <property type="match status" value="1"/>
</dbReference>
<feature type="active site" description="Proton acceptor" evidence="6">
    <location>
        <position position="240"/>
    </location>
</feature>
<evidence type="ECO:0000313" key="10">
    <source>
        <dbReference type="EMBL" id="KAF4121419.1"/>
    </source>
</evidence>
<dbReference type="SUPFAM" id="SSF53187">
    <property type="entry name" value="Zn-dependent exopeptidases"/>
    <property type="match status" value="1"/>
</dbReference>
<dbReference type="GO" id="GO:0004181">
    <property type="term" value="F:metallocarboxypeptidase activity"/>
    <property type="evidence" value="ECO:0007669"/>
    <property type="project" value="InterPro"/>
</dbReference>
<feature type="binding site" evidence="7">
    <location>
        <position position="206"/>
    </location>
    <ligand>
        <name>Zn(2+)</name>
        <dbReference type="ChEBI" id="CHEBI:29105"/>
        <label>2</label>
    </ligand>
</feature>
<evidence type="ECO:0000256" key="5">
    <source>
        <dbReference type="ARBA" id="ARBA00022833"/>
    </source>
</evidence>
<dbReference type="InterPro" id="IPR036264">
    <property type="entry name" value="Bact_exopeptidase_dim_dom"/>
</dbReference>
<gene>
    <name evidence="10" type="ORF">GMORB2_1826</name>
</gene>
<dbReference type="PROSITE" id="PS00759">
    <property type="entry name" value="ARGE_DAPE_CPG2_2"/>
    <property type="match status" value="1"/>
</dbReference>
<dbReference type="CDD" id="cd05674">
    <property type="entry name" value="M20_yscS"/>
    <property type="match status" value="1"/>
</dbReference>
<proteinExistence type="inferred from homology"/>
<feature type="binding site" evidence="7">
    <location>
        <position position="547"/>
    </location>
    <ligand>
        <name>Zn(2+)</name>
        <dbReference type="ChEBI" id="CHEBI:29105"/>
        <label>1</label>
    </ligand>
</feature>
<feature type="active site" evidence="6">
    <location>
        <position position="175"/>
    </location>
</feature>
<dbReference type="InterPro" id="IPR002933">
    <property type="entry name" value="Peptidase_M20"/>
</dbReference>
<feature type="binding site" evidence="7">
    <location>
        <position position="241"/>
    </location>
    <ligand>
        <name>Zn(2+)</name>
        <dbReference type="ChEBI" id="CHEBI:29105"/>
        <label>1</label>
    </ligand>
</feature>
<keyword evidence="2" id="KW-0645">Protease</keyword>
<dbReference type="AlphaFoldDB" id="A0A9P4YTC9"/>
<dbReference type="EMBL" id="JAANYQ010000012">
    <property type="protein sequence ID" value="KAF4121419.1"/>
    <property type="molecule type" value="Genomic_DNA"/>
</dbReference>
<evidence type="ECO:0000256" key="8">
    <source>
        <dbReference type="SAM" id="Phobius"/>
    </source>
</evidence>
<dbReference type="Gene3D" id="3.40.630.10">
    <property type="entry name" value="Zn peptidases"/>
    <property type="match status" value="1"/>
</dbReference>
<keyword evidence="8" id="KW-0812">Transmembrane</keyword>
<dbReference type="Pfam" id="PF07687">
    <property type="entry name" value="M20_dimer"/>
    <property type="match status" value="1"/>
</dbReference>
<evidence type="ECO:0000259" key="9">
    <source>
        <dbReference type="Pfam" id="PF07687"/>
    </source>
</evidence>
<keyword evidence="5 7" id="KW-0862">Zinc</keyword>
<dbReference type="Gene3D" id="3.30.70.360">
    <property type="match status" value="1"/>
</dbReference>
<comment type="similarity">
    <text evidence="1">Belongs to the peptidase M20A family.</text>
</comment>
<evidence type="ECO:0000256" key="6">
    <source>
        <dbReference type="PIRSR" id="PIRSR037217-1"/>
    </source>
</evidence>
<feature type="binding site" evidence="7">
    <location>
        <position position="206"/>
    </location>
    <ligand>
        <name>Zn(2+)</name>
        <dbReference type="ChEBI" id="CHEBI:29105"/>
        <label>1</label>
    </ligand>
</feature>
<dbReference type="OrthoDB" id="3064516at2759"/>
<feature type="binding site" evidence="7">
    <location>
        <position position="173"/>
    </location>
    <ligand>
        <name>Zn(2+)</name>
        <dbReference type="ChEBI" id="CHEBI:29105"/>
        <label>2</label>
    </ligand>
</feature>
<dbReference type="FunFam" id="3.40.630.10:FF:000027">
    <property type="entry name" value="N-fatty-acyl-amino acid synthase/hydrolase PM20D1"/>
    <property type="match status" value="1"/>
</dbReference>
<keyword evidence="8" id="KW-1133">Transmembrane helix</keyword>
<organism evidence="10 11">
    <name type="scientific">Geosmithia morbida</name>
    <dbReference type="NCBI Taxonomy" id="1094350"/>
    <lineage>
        <taxon>Eukaryota</taxon>
        <taxon>Fungi</taxon>
        <taxon>Dikarya</taxon>
        <taxon>Ascomycota</taxon>
        <taxon>Pezizomycotina</taxon>
        <taxon>Sordariomycetes</taxon>
        <taxon>Hypocreomycetidae</taxon>
        <taxon>Hypocreales</taxon>
        <taxon>Bionectriaceae</taxon>
        <taxon>Geosmithia</taxon>
    </lineage>
</organism>
<feature type="transmembrane region" description="Helical" evidence="8">
    <location>
        <begin position="26"/>
        <end position="45"/>
    </location>
</feature>